<evidence type="ECO:0000256" key="1">
    <source>
        <dbReference type="SAM" id="MobiDB-lite"/>
    </source>
</evidence>
<evidence type="ECO:0000256" key="2">
    <source>
        <dbReference type="SAM" id="SignalP"/>
    </source>
</evidence>
<keyword evidence="2" id="KW-0732">Signal</keyword>
<keyword evidence="4" id="KW-1185">Reference proteome</keyword>
<dbReference type="InParanoid" id="A0A077ZY02"/>
<feature type="compositionally biased region" description="Acidic residues" evidence="1">
    <location>
        <begin position="70"/>
        <end position="79"/>
    </location>
</feature>
<evidence type="ECO:0000313" key="3">
    <source>
        <dbReference type="EMBL" id="CDW74487.1"/>
    </source>
</evidence>
<feature type="signal peptide" evidence="2">
    <location>
        <begin position="1"/>
        <end position="20"/>
    </location>
</feature>
<dbReference type="Proteomes" id="UP000039865">
    <property type="component" value="Unassembled WGS sequence"/>
</dbReference>
<protein>
    <submittedName>
        <fullName evidence="3">Uncharacterized protein</fullName>
    </submittedName>
</protein>
<sequence length="237" mass="27014">MKVLALLALFLSLTMISVQAAVFDLHFGIKGKDQPKNDKKEEKVVPAPADKKDEKPKKDEKKSNSTGKTDEDDDDDDDLPLDNQKVHYYLNGIKGVWGGFMKGFYKDQKLELNDRCISDQLTSNIQFLIDFVEGKEPLYRIPKFTITVAKIFNDNFNFCGYDKFANDLKTFCVEDTCDQKQIIRNLQDKLFQLIGDVNGVVAAVQEFPPADKDDMYLDAMEIGQDVGKILRAVYNYK</sequence>
<evidence type="ECO:0000313" key="4">
    <source>
        <dbReference type="Proteomes" id="UP000039865"/>
    </source>
</evidence>
<name>A0A077ZY02_STYLE</name>
<feature type="compositionally biased region" description="Basic and acidic residues" evidence="1">
    <location>
        <begin position="32"/>
        <end position="63"/>
    </location>
</feature>
<proteinExistence type="predicted"/>
<feature type="region of interest" description="Disordered" evidence="1">
    <location>
        <begin position="32"/>
        <end position="79"/>
    </location>
</feature>
<feature type="chain" id="PRO_5001729032" evidence="2">
    <location>
        <begin position="21"/>
        <end position="237"/>
    </location>
</feature>
<reference evidence="3 4" key="1">
    <citation type="submission" date="2014-06" db="EMBL/GenBank/DDBJ databases">
        <authorList>
            <person name="Swart Estienne"/>
        </authorList>
    </citation>
    <scope>NUCLEOTIDE SEQUENCE [LARGE SCALE GENOMIC DNA]</scope>
    <source>
        <strain evidence="3 4">130c</strain>
    </source>
</reference>
<organism evidence="3 4">
    <name type="scientific">Stylonychia lemnae</name>
    <name type="common">Ciliate</name>
    <dbReference type="NCBI Taxonomy" id="5949"/>
    <lineage>
        <taxon>Eukaryota</taxon>
        <taxon>Sar</taxon>
        <taxon>Alveolata</taxon>
        <taxon>Ciliophora</taxon>
        <taxon>Intramacronucleata</taxon>
        <taxon>Spirotrichea</taxon>
        <taxon>Stichotrichia</taxon>
        <taxon>Sporadotrichida</taxon>
        <taxon>Oxytrichidae</taxon>
        <taxon>Stylonychinae</taxon>
        <taxon>Stylonychia</taxon>
    </lineage>
</organism>
<dbReference type="EMBL" id="CCKQ01003367">
    <property type="protein sequence ID" value="CDW74487.1"/>
    <property type="molecule type" value="Genomic_DNA"/>
</dbReference>
<accession>A0A077ZY02</accession>
<dbReference type="AlphaFoldDB" id="A0A077ZY02"/>
<gene>
    <name evidence="3" type="primary">Contig6695.g7162</name>
    <name evidence="3" type="ORF">STYLEM_3467</name>
</gene>